<dbReference type="Gene3D" id="2.120.10.90">
    <property type="entry name" value="DNA gyrase/topoisomerase IV, subunit A, C-terminal"/>
    <property type="match status" value="1"/>
</dbReference>
<evidence type="ECO:0000256" key="3">
    <source>
        <dbReference type="ARBA" id="ARBA00022741"/>
    </source>
</evidence>
<feature type="short sequence motif" description="GyrA-box" evidence="8">
    <location>
        <begin position="561"/>
        <end position="567"/>
    </location>
</feature>
<dbReference type="CDD" id="cd00187">
    <property type="entry name" value="TOP4c"/>
    <property type="match status" value="1"/>
</dbReference>
<comment type="subunit">
    <text evidence="8">Heterotetramer, composed of two GyrA and two GyrB chains. In the heterotetramer, GyrA contains the active site tyrosine that forms a transient covalent intermediate with DNA, while GyrB binds cofactors and catalyzes ATP hydrolysis.</text>
</comment>
<keyword evidence="6 8" id="KW-0238">DNA-binding</keyword>
<gene>
    <name evidence="8 12" type="primary">gyrA</name>
    <name evidence="12" type="ORF">GCM10009083_07090</name>
</gene>
<dbReference type="SUPFAM" id="SSF101904">
    <property type="entry name" value="GyrA/ParC C-terminal domain-like"/>
    <property type="match status" value="1"/>
</dbReference>
<dbReference type="Gene3D" id="3.90.199.10">
    <property type="entry name" value="Topoisomerase II, domain 5"/>
    <property type="match status" value="1"/>
</dbReference>
<dbReference type="Pfam" id="PF00521">
    <property type="entry name" value="DNA_topoisoIV"/>
    <property type="match status" value="1"/>
</dbReference>
<keyword evidence="7 8" id="KW-0413">Isomerase</keyword>
<dbReference type="Gene3D" id="3.30.1360.40">
    <property type="match status" value="1"/>
</dbReference>
<evidence type="ECO:0000256" key="7">
    <source>
        <dbReference type="ARBA" id="ARBA00023235"/>
    </source>
</evidence>
<sequence length="874" mass="97183">MGELAREILPVNIEDEMKQSYLDYAMSVIVGRALPDVRDGLKPVHRRVLFAMSELRNDWNKPYLKSARVVGDVIGKYHPHGDSAVYDTIVRMAQPFSLRYLLVDGQGNFGSVDGDSAAAMRYTEIRMTRLTHELLADLDKETVDWVDNYDGSLQIPEVLPTRVPNLLVNGSSGIAVGMATNIPPHNLTEVINGCLAVIANPDISIDELMEHIPGPDFPTAGIINGRAGIVEAYKTGRGRIYVRARCEIEDIDKVGGRQQIIINELPYQVNKAKLIERIAELVKEKKLEGISELRDESDKDGMRVVIELRRGEVAEVILNNLYAQTQMQNVFGINVVGLLDGQPRILNLKELLDAFIRHRREVVTRRTVYELRKARERGHILEGQAVALSNIDPVIELIKASPSPAEARERLLAAAWEPGSVMEMVERAGAESCRPDELPEQYGLRDGKYYLSPEQAQAILDLRLHRLTGLEHEKLLTEYQEILEQIGELLRILNSEERLMEVIVEELEAIKANYGDERRTEILASRLDLSIGDLITEEDRVVTISHGGYAKSQPLSDYNAQRRGGRGKAATGVKDEDYVSHLLVANSHTTLMLFSSKGKVYWLKTYEIPEASRTARGRPLVNLLPLDEGEYITTMLPVQEYTEGWFIFMATANGTVKKTPLPQFSRQRSVGLIALDLDEGDTLISAALTDGNKQVMLFSDGGKVTRFNESDVRAMGRTARGVRGMRLPDGQRLVSMLIAEEGTEILTASENGYGKRTPVEDFPQYRRGGQGVIAMVTNERNGPLVGAVQVVDGEEIMLISDQGTLVRTRVSEVSSLSRNTQGVTLIKLANDEKLVGLERVQEPSDEEGNEEEIGVNDATDASVDDSIENPDVDE</sequence>
<evidence type="ECO:0000256" key="2">
    <source>
        <dbReference type="ARBA" id="ARBA00008263"/>
    </source>
</evidence>
<dbReference type="InterPro" id="IPR002205">
    <property type="entry name" value="Topo_IIA_dom_A"/>
</dbReference>
<keyword evidence="4 8" id="KW-0067">ATP-binding</keyword>
<dbReference type="EMBL" id="BMNN01000001">
    <property type="protein sequence ID" value="GGI93222.1"/>
    <property type="molecule type" value="Genomic_DNA"/>
</dbReference>
<dbReference type="InterPro" id="IPR013760">
    <property type="entry name" value="Topo_IIA-like_dom_sf"/>
</dbReference>
<dbReference type="Gene3D" id="1.10.268.10">
    <property type="entry name" value="Topoisomerase, domain 3"/>
    <property type="match status" value="1"/>
</dbReference>
<evidence type="ECO:0000313" key="12">
    <source>
        <dbReference type="EMBL" id="GGI93222.1"/>
    </source>
</evidence>
<keyword evidence="13" id="KW-1185">Reference proteome</keyword>
<dbReference type="Pfam" id="PF03989">
    <property type="entry name" value="DNA_gyraseA_C"/>
    <property type="match status" value="6"/>
</dbReference>
<dbReference type="InterPro" id="IPR013758">
    <property type="entry name" value="Topo_IIA_A/C_ab"/>
</dbReference>
<dbReference type="PANTHER" id="PTHR43493:SF5">
    <property type="entry name" value="DNA GYRASE SUBUNIT A, CHLOROPLASTIC_MITOCHONDRIAL"/>
    <property type="match status" value="1"/>
</dbReference>
<evidence type="ECO:0000256" key="9">
    <source>
        <dbReference type="PROSITE-ProRule" id="PRU01384"/>
    </source>
</evidence>
<evidence type="ECO:0000259" key="11">
    <source>
        <dbReference type="PROSITE" id="PS52040"/>
    </source>
</evidence>
<evidence type="ECO:0000256" key="5">
    <source>
        <dbReference type="ARBA" id="ARBA00023029"/>
    </source>
</evidence>
<evidence type="ECO:0000256" key="4">
    <source>
        <dbReference type="ARBA" id="ARBA00022840"/>
    </source>
</evidence>
<dbReference type="Proteomes" id="UP000633263">
    <property type="component" value="Unassembled WGS sequence"/>
</dbReference>
<dbReference type="InterPro" id="IPR005743">
    <property type="entry name" value="GyrA"/>
</dbReference>
<dbReference type="PROSITE" id="PS52040">
    <property type="entry name" value="TOPO_IIA"/>
    <property type="match status" value="1"/>
</dbReference>
<comment type="miscellaneous">
    <text evidence="8">Few gyrases are as efficient as E.coli at forming negative supercoils. Not all organisms have 2 type II topoisomerases; in organisms with a single type II topoisomerase this enzyme also has to decatenate newly replicated chromosomes.</text>
</comment>
<dbReference type="NCBIfam" id="NF004043">
    <property type="entry name" value="PRK05560.1"/>
    <property type="match status" value="1"/>
</dbReference>
<dbReference type="NCBIfam" id="TIGR01063">
    <property type="entry name" value="gyrA"/>
    <property type="match status" value="1"/>
</dbReference>
<comment type="similarity">
    <text evidence="2 8">Belongs to the type II topoisomerase GyrA/ParC subunit family.</text>
</comment>
<dbReference type="SMART" id="SM00434">
    <property type="entry name" value="TOP4c"/>
    <property type="match status" value="1"/>
</dbReference>
<dbReference type="PANTHER" id="PTHR43493">
    <property type="entry name" value="DNA GYRASE/TOPOISOMERASE SUBUNIT A"/>
    <property type="match status" value="1"/>
</dbReference>
<feature type="active site" description="O-(5'-phospho-DNA)-tyrosine intermediate" evidence="8 9">
    <location>
        <position position="122"/>
    </location>
</feature>
<feature type="compositionally biased region" description="Acidic residues" evidence="10">
    <location>
        <begin position="843"/>
        <end position="854"/>
    </location>
</feature>
<comment type="function">
    <text evidence="8">A type II topoisomerase that negatively supercoils closed circular double-stranded (ds) DNA in an ATP-dependent manner to modulate DNA topology and maintain chromosomes in an underwound state. Negative supercoiling favors strand separation, and DNA replication, transcription, recombination and repair, all of which involve strand separation. Also able to catalyze the interconversion of other topological isomers of dsDNA rings, including catenanes and knotted rings. Type II topoisomerases break and join 2 DNA strands simultaneously in an ATP-dependent manner.</text>
</comment>
<reference evidence="13" key="1">
    <citation type="journal article" date="2019" name="Int. J. Syst. Evol. Microbiol.">
        <title>The Global Catalogue of Microorganisms (GCM) 10K type strain sequencing project: providing services to taxonomists for standard genome sequencing and annotation.</title>
        <authorList>
            <consortium name="The Broad Institute Genomics Platform"/>
            <consortium name="The Broad Institute Genome Sequencing Center for Infectious Disease"/>
            <person name="Wu L."/>
            <person name="Ma J."/>
        </authorList>
    </citation>
    <scope>NUCLEOTIDE SEQUENCE [LARGE SCALE GENOMIC DNA]</scope>
    <source>
        <strain evidence="13">JCM 11590</strain>
    </source>
</reference>
<dbReference type="InterPro" id="IPR050220">
    <property type="entry name" value="Type_II_DNA_Topoisomerases"/>
</dbReference>
<dbReference type="HAMAP" id="MF_01897">
    <property type="entry name" value="GyrA"/>
    <property type="match status" value="1"/>
</dbReference>
<dbReference type="EC" id="5.6.2.2" evidence="8"/>
<dbReference type="InterPro" id="IPR013757">
    <property type="entry name" value="Topo_IIA_A_a_sf"/>
</dbReference>
<dbReference type="InterPro" id="IPR035516">
    <property type="entry name" value="Gyrase/topoIV_suA_C"/>
</dbReference>
<keyword evidence="3 8" id="KW-0547">Nucleotide-binding</keyword>
<keyword evidence="8" id="KW-0963">Cytoplasm</keyword>
<comment type="caution">
    <text evidence="12">The sequence shown here is derived from an EMBL/GenBank/DDBJ whole genome shotgun (WGS) entry which is preliminary data.</text>
</comment>
<evidence type="ECO:0000313" key="13">
    <source>
        <dbReference type="Proteomes" id="UP000633263"/>
    </source>
</evidence>
<protein>
    <recommendedName>
        <fullName evidence="8">DNA gyrase subunit A</fullName>
        <ecNumber evidence="8">5.6.2.2</ecNumber>
    </recommendedName>
</protein>
<organism evidence="12 13">
    <name type="scientific">Halopseudomonas pertucinogena</name>
    <dbReference type="NCBI Taxonomy" id="86175"/>
    <lineage>
        <taxon>Bacteria</taxon>
        <taxon>Pseudomonadati</taxon>
        <taxon>Pseudomonadota</taxon>
        <taxon>Gammaproteobacteria</taxon>
        <taxon>Pseudomonadales</taxon>
        <taxon>Pseudomonadaceae</taxon>
        <taxon>Halopseudomonas</taxon>
    </lineage>
</organism>
<name>A0ABQ2CK32_9GAMM</name>
<evidence type="ECO:0000256" key="8">
    <source>
        <dbReference type="HAMAP-Rule" id="MF_01897"/>
    </source>
</evidence>
<evidence type="ECO:0000256" key="1">
    <source>
        <dbReference type="ARBA" id="ARBA00000185"/>
    </source>
</evidence>
<dbReference type="SUPFAM" id="SSF56719">
    <property type="entry name" value="Type II DNA topoisomerase"/>
    <property type="match status" value="1"/>
</dbReference>
<feature type="domain" description="Topo IIA-type catalytic" evidence="11">
    <location>
        <begin position="34"/>
        <end position="534"/>
    </location>
</feature>
<dbReference type="NCBIfam" id="NF004044">
    <property type="entry name" value="PRK05561.1"/>
    <property type="match status" value="1"/>
</dbReference>
<feature type="compositionally biased region" description="Acidic residues" evidence="10">
    <location>
        <begin position="862"/>
        <end position="874"/>
    </location>
</feature>
<dbReference type="RefSeq" id="WP_188635192.1">
    <property type="nucleotide sequence ID" value="NZ_BMNN01000001.1"/>
</dbReference>
<dbReference type="InterPro" id="IPR006691">
    <property type="entry name" value="GyrA/parC_rep"/>
</dbReference>
<accession>A0ABQ2CK32</accession>
<keyword evidence="5 8" id="KW-0799">Topoisomerase</keyword>
<evidence type="ECO:0000256" key="6">
    <source>
        <dbReference type="ARBA" id="ARBA00023125"/>
    </source>
</evidence>
<feature type="region of interest" description="Disordered" evidence="10">
    <location>
        <begin position="838"/>
        <end position="874"/>
    </location>
</feature>
<proteinExistence type="inferred from homology"/>
<comment type="subcellular location">
    <subcellularLocation>
        <location evidence="8">Cytoplasm</location>
    </subcellularLocation>
</comment>
<comment type="catalytic activity">
    <reaction evidence="1 8 9">
        <text>ATP-dependent breakage, passage and rejoining of double-stranded DNA.</text>
        <dbReference type="EC" id="5.6.2.2"/>
    </reaction>
</comment>
<evidence type="ECO:0000256" key="10">
    <source>
        <dbReference type="SAM" id="MobiDB-lite"/>
    </source>
</evidence>